<dbReference type="AlphaFoldDB" id="A0AAF0ZDI5"/>
<keyword evidence="1" id="KW-0732">Signal</keyword>
<organism evidence="2">
    <name type="scientific">Cyanobacterium aponinum AL20115</name>
    <dbReference type="NCBI Taxonomy" id="3090662"/>
    <lineage>
        <taxon>Bacteria</taxon>
        <taxon>Bacillati</taxon>
        <taxon>Cyanobacteriota</taxon>
        <taxon>Cyanophyceae</taxon>
        <taxon>Oscillatoriophycideae</taxon>
        <taxon>Chroococcales</taxon>
        <taxon>Geminocystaceae</taxon>
        <taxon>Cyanobacterium</taxon>
    </lineage>
</organism>
<accession>A0AAF0ZDI5</accession>
<reference evidence="2" key="1">
    <citation type="submission" date="2023-11" db="EMBL/GenBank/DDBJ databases">
        <title>Genome sequence of Cyanobacterium aponinum BCRC AL20115.</title>
        <authorList>
            <person name="Chang H.-Y."/>
            <person name="Lin K.-M."/>
            <person name="Hsueh H.-T."/>
            <person name="Chu H.-A."/>
            <person name="Kuo C.-H."/>
        </authorList>
    </citation>
    <scope>NUCLEOTIDE SEQUENCE</scope>
    <source>
        <strain evidence="2">AL20115</strain>
    </source>
</reference>
<sequence length="88" mass="8669">MRSVRFVRALASSGGVLFSFPSGACPAVVVPSSVSSVCFCGGGSGSWASLAFALGCGVPSCVWLGGVVPPASFGLVAVGGGWWVSLPF</sequence>
<evidence type="ECO:0000313" key="2">
    <source>
        <dbReference type="EMBL" id="WPF87349.1"/>
    </source>
</evidence>
<feature type="chain" id="PRO_5042252835" description="Secreted protein" evidence="1">
    <location>
        <begin position="25"/>
        <end position="88"/>
    </location>
</feature>
<name>A0AAF0ZDI5_9CHRO</name>
<proteinExistence type="predicted"/>
<dbReference type="RefSeq" id="WP_320000960.1">
    <property type="nucleotide sequence ID" value="NZ_CP138348.1"/>
</dbReference>
<feature type="signal peptide" evidence="1">
    <location>
        <begin position="1"/>
        <end position="24"/>
    </location>
</feature>
<dbReference type="EMBL" id="CP138348">
    <property type="protein sequence ID" value="WPF87349.1"/>
    <property type="molecule type" value="Genomic_DNA"/>
</dbReference>
<evidence type="ECO:0008006" key="3">
    <source>
        <dbReference type="Google" id="ProtNLM"/>
    </source>
</evidence>
<protein>
    <recommendedName>
        <fullName evidence="3">Secreted protein</fullName>
    </recommendedName>
</protein>
<evidence type="ECO:0000256" key="1">
    <source>
        <dbReference type="SAM" id="SignalP"/>
    </source>
</evidence>
<gene>
    <name evidence="2" type="ORF">SAY89_11080</name>
</gene>